<dbReference type="Proteomes" id="UP001166251">
    <property type="component" value="Unassembled WGS sequence"/>
</dbReference>
<keyword evidence="1" id="KW-0732">Signal</keyword>
<protein>
    <submittedName>
        <fullName evidence="2">Outer membrane beta-barrel protein</fullName>
    </submittedName>
</protein>
<feature type="signal peptide" evidence="1">
    <location>
        <begin position="1"/>
        <end position="26"/>
    </location>
</feature>
<dbReference type="RefSeq" id="WP_220103260.1">
    <property type="nucleotide sequence ID" value="NZ_JAHZSS010000005.1"/>
</dbReference>
<keyword evidence="3" id="KW-1185">Reference proteome</keyword>
<evidence type="ECO:0000313" key="2">
    <source>
        <dbReference type="EMBL" id="MBW8190571.1"/>
    </source>
</evidence>
<sequence length="404" mass="45699">MRKLFQSRWMLSSGGLCYLTCASVTAGELFQPNSVPIADSNVRVTPVLTTTFGYDDNLAFSPTDEITSSYLAVRGRANFYGGNEIRHLTMDVDFSNAQFHDSSDDNYLDYGSTLRGHWQATSKHRFNALAAYDYRHEARGQGISEGIGILIDEPVEYSTNRLNMGYEYGVDGAQMNLSGSVGYFDKTYENFRDVTSQRDYSTLLAGLGMSWRLTARMSIIVDGDFEDINYDTVDTGSGSRDNQVSRVLAGVRWQASAETGFYAQFGHQRKDFSNPNRIDFSGNAWKLRGRWAYRPSSNLSLEGSKEARDPNTLGDYVDVESLQVNWKHSWLYQWSTSVLVRYSNKEYVGVTRDDDVWNLGLSTTYEWRRNISTSLGYSYAEVDSTSDAVEYEKNTWQLSIIVAL</sequence>
<dbReference type="InterPro" id="IPR018759">
    <property type="entry name" value="BBP2_2"/>
</dbReference>
<reference evidence="2" key="1">
    <citation type="submission" date="2021-07" db="EMBL/GenBank/DDBJ databases">
        <title>Neiella marina sp. nov., isolated from the intestinal content of sea cucumber Apostichopus japonicus.</title>
        <authorList>
            <person name="Bai X."/>
        </authorList>
    </citation>
    <scope>NUCLEOTIDE SEQUENCE</scope>
    <source>
        <strain evidence="2">126</strain>
    </source>
</reference>
<gene>
    <name evidence="2" type="ORF">K0504_05935</name>
</gene>
<dbReference type="EMBL" id="JAHZSS010000005">
    <property type="protein sequence ID" value="MBW8190571.1"/>
    <property type="molecule type" value="Genomic_DNA"/>
</dbReference>
<proteinExistence type="predicted"/>
<comment type="caution">
    <text evidence="2">The sequence shown here is derived from an EMBL/GenBank/DDBJ whole genome shotgun (WGS) entry which is preliminary data.</text>
</comment>
<organism evidence="2 3">
    <name type="scientific">Neiella holothuriorum</name>
    <dbReference type="NCBI Taxonomy" id="2870530"/>
    <lineage>
        <taxon>Bacteria</taxon>
        <taxon>Pseudomonadati</taxon>
        <taxon>Pseudomonadota</taxon>
        <taxon>Gammaproteobacteria</taxon>
        <taxon>Alteromonadales</taxon>
        <taxon>Echinimonadaceae</taxon>
        <taxon>Neiella</taxon>
    </lineage>
</organism>
<evidence type="ECO:0000313" key="3">
    <source>
        <dbReference type="Proteomes" id="UP001166251"/>
    </source>
</evidence>
<evidence type="ECO:0000256" key="1">
    <source>
        <dbReference type="SAM" id="SignalP"/>
    </source>
</evidence>
<accession>A0ABS7EFK2</accession>
<name>A0ABS7EFK2_9GAMM</name>
<feature type="chain" id="PRO_5045993748" evidence="1">
    <location>
        <begin position="27"/>
        <end position="404"/>
    </location>
</feature>
<dbReference type="Pfam" id="PF10082">
    <property type="entry name" value="BBP2_2"/>
    <property type="match status" value="1"/>
</dbReference>